<comment type="caution">
    <text evidence="1">The sequence shown here is derived from an EMBL/GenBank/DDBJ whole genome shotgun (WGS) entry which is preliminary data.</text>
</comment>
<sequence length="82" mass="9068">MNSVKPEQPCTLPHTTQICHPHTIQQMPSDSPPTYTPAIISFIRSAWPSPPTSSTVSYLLISHSADLADVTFPPENFCLCWT</sequence>
<name>A0A7J5YZP6_DISMA</name>
<protein>
    <submittedName>
        <fullName evidence="1">Uncharacterized protein</fullName>
    </submittedName>
</protein>
<proteinExistence type="predicted"/>
<evidence type="ECO:0000313" key="1">
    <source>
        <dbReference type="EMBL" id="KAF3855044.1"/>
    </source>
</evidence>
<dbReference type="AlphaFoldDB" id="A0A7J5YZP6"/>
<reference evidence="1 2" key="1">
    <citation type="submission" date="2020-03" db="EMBL/GenBank/DDBJ databases">
        <title>Dissostichus mawsoni Genome sequencing and assembly.</title>
        <authorList>
            <person name="Park H."/>
        </authorList>
    </citation>
    <scope>NUCLEOTIDE SEQUENCE [LARGE SCALE GENOMIC DNA]</scope>
    <source>
        <strain evidence="1">DM0001</strain>
        <tissue evidence="1">Muscle</tissue>
    </source>
</reference>
<dbReference type="Proteomes" id="UP000518266">
    <property type="component" value="Unassembled WGS sequence"/>
</dbReference>
<keyword evidence="2" id="KW-1185">Reference proteome</keyword>
<organism evidence="1 2">
    <name type="scientific">Dissostichus mawsoni</name>
    <name type="common">Antarctic cod</name>
    <dbReference type="NCBI Taxonomy" id="36200"/>
    <lineage>
        <taxon>Eukaryota</taxon>
        <taxon>Metazoa</taxon>
        <taxon>Chordata</taxon>
        <taxon>Craniata</taxon>
        <taxon>Vertebrata</taxon>
        <taxon>Euteleostomi</taxon>
        <taxon>Actinopterygii</taxon>
        <taxon>Neopterygii</taxon>
        <taxon>Teleostei</taxon>
        <taxon>Neoteleostei</taxon>
        <taxon>Acanthomorphata</taxon>
        <taxon>Eupercaria</taxon>
        <taxon>Perciformes</taxon>
        <taxon>Notothenioidei</taxon>
        <taxon>Nototheniidae</taxon>
        <taxon>Dissostichus</taxon>
    </lineage>
</organism>
<dbReference type="EMBL" id="JAAKFY010000007">
    <property type="protein sequence ID" value="KAF3855044.1"/>
    <property type="molecule type" value="Genomic_DNA"/>
</dbReference>
<gene>
    <name evidence="1" type="ORF">F7725_023099</name>
</gene>
<accession>A0A7J5YZP6</accession>
<evidence type="ECO:0000313" key="2">
    <source>
        <dbReference type="Proteomes" id="UP000518266"/>
    </source>
</evidence>